<dbReference type="InterPro" id="IPR001915">
    <property type="entry name" value="Peptidase_M48"/>
</dbReference>
<keyword evidence="4 6" id="KW-0862">Zinc</keyword>
<evidence type="ECO:0000259" key="8">
    <source>
        <dbReference type="PROSITE" id="PS50106"/>
    </source>
</evidence>
<dbReference type="PANTHER" id="PTHR22726:SF1">
    <property type="entry name" value="METALLOENDOPEPTIDASE OMA1, MITOCHONDRIAL"/>
    <property type="match status" value="1"/>
</dbReference>
<evidence type="ECO:0000256" key="3">
    <source>
        <dbReference type="ARBA" id="ARBA00022801"/>
    </source>
</evidence>
<protein>
    <submittedName>
        <fullName evidence="9">Peptidase family M48</fullName>
    </submittedName>
</protein>
<dbReference type="InterPro" id="IPR041489">
    <property type="entry name" value="PDZ_6"/>
</dbReference>
<dbReference type="InterPro" id="IPR036034">
    <property type="entry name" value="PDZ_sf"/>
</dbReference>
<keyword evidence="1 6" id="KW-0645">Protease</keyword>
<dbReference type="GO" id="GO:0046872">
    <property type="term" value="F:metal ion binding"/>
    <property type="evidence" value="ECO:0007669"/>
    <property type="project" value="UniProtKB-KW"/>
</dbReference>
<feature type="chain" id="PRO_5011771914" evidence="7">
    <location>
        <begin position="28"/>
        <end position="334"/>
    </location>
</feature>
<evidence type="ECO:0000313" key="10">
    <source>
        <dbReference type="Proteomes" id="UP000199206"/>
    </source>
</evidence>
<keyword evidence="3 6" id="KW-0378">Hydrolase</keyword>
<dbReference type="CDD" id="cd07342">
    <property type="entry name" value="M48C_Oma1_like"/>
    <property type="match status" value="1"/>
</dbReference>
<evidence type="ECO:0000256" key="5">
    <source>
        <dbReference type="ARBA" id="ARBA00023049"/>
    </source>
</evidence>
<gene>
    <name evidence="9" type="ORF">SAMN05192583_0011</name>
</gene>
<comment type="cofactor">
    <cofactor evidence="6">
        <name>Zn(2+)</name>
        <dbReference type="ChEBI" id="CHEBI:29105"/>
    </cofactor>
    <text evidence="6">Binds 1 zinc ion per subunit.</text>
</comment>
<dbReference type="PROSITE" id="PS50106">
    <property type="entry name" value="PDZ"/>
    <property type="match status" value="1"/>
</dbReference>
<dbReference type="InterPro" id="IPR001478">
    <property type="entry name" value="PDZ"/>
</dbReference>
<dbReference type="Pfam" id="PF01435">
    <property type="entry name" value="Peptidase_M48"/>
    <property type="match status" value="1"/>
</dbReference>
<evidence type="ECO:0000256" key="4">
    <source>
        <dbReference type="ARBA" id="ARBA00022833"/>
    </source>
</evidence>
<keyword evidence="5 6" id="KW-0482">Metalloprotease</keyword>
<dbReference type="InterPro" id="IPR051156">
    <property type="entry name" value="Mito/Outer_Membr_Metalloprot"/>
</dbReference>
<comment type="similarity">
    <text evidence="6">Belongs to the peptidase M48 family.</text>
</comment>
<accession>A0A1H7Y0Y3</accession>
<evidence type="ECO:0000256" key="6">
    <source>
        <dbReference type="RuleBase" id="RU003983"/>
    </source>
</evidence>
<sequence length="334" mass="34820">MDEIMRFSRIMACLLPPLLLAAAPPAADDPAATFSALAAVDTQLSTIGQRLVTANVALCDRHGPAPGWVLHALGQYEPGLRDAARARFGFDGPVAIETLVPGSPAAVAGIVAGDALLSVNGQAIDQSPPGNAANTVQRDAAEALVMRQPADAPLDVALSRGGQKRRVTVPATPGCAASFEVLLGNGMDASSDGRRVQIGVRFLARYSDAEVAAVVAHELAHVVLHHREQLEAAGVKDGMLAEVGRSGRLHRRAEDEADRLSVALLYNAGYDPAVAARFWRDHGGDVDGGLFRSRTHPPSKARAAAIDAEVAAIPAGAARPYTPAVLATRTQPMN</sequence>
<dbReference type="AlphaFoldDB" id="A0A1H7Y0Y3"/>
<dbReference type="STRING" id="1166340.SAMN05192583_0011"/>
<evidence type="ECO:0000256" key="2">
    <source>
        <dbReference type="ARBA" id="ARBA00022723"/>
    </source>
</evidence>
<feature type="domain" description="PDZ" evidence="8">
    <location>
        <begin position="77"/>
        <end position="144"/>
    </location>
</feature>
<dbReference type="GO" id="GO:0051603">
    <property type="term" value="P:proteolysis involved in protein catabolic process"/>
    <property type="evidence" value="ECO:0007669"/>
    <property type="project" value="TreeGrafter"/>
</dbReference>
<reference evidence="10" key="1">
    <citation type="submission" date="2016-10" db="EMBL/GenBank/DDBJ databases">
        <authorList>
            <person name="Varghese N."/>
            <person name="Submissions S."/>
        </authorList>
    </citation>
    <scope>NUCLEOTIDE SEQUENCE [LARGE SCALE GENOMIC DNA]</scope>
    <source>
        <strain evidence="10">S6-262</strain>
    </source>
</reference>
<dbReference type="Proteomes" id="UP000199206">
    <property type="component" value="Unassembled WGS sequence"/>
</dbReference>
<dbReference type="EMBL" id="FOCF01000001">
    <property type="protein sequence ID" value="SEM39017.1"/>
    <property type="molecule type" value="Genomic_DNA"/>
</dbReference>
<evidence type="ECO:0000256" key="1">
    <source>
        <dbReference type="ARBA" id="ARBA00022670"/>
    </source>
</evidence>
<dbReference type="Gene3D" id="2.30.42.10">
    <property type="match status" value="1"/>
</dbReference>
<dbReference type="Pfam" id="PF17820">
    <property type="entry name" value="PDZ_6"/>
    <property type="match status" value="1"/>
</dbReference>
<keyword evidence="2" id="KW-0479">Metal-binding</keyword>
<organism evidence="9 10">
    <name type="scientific">Sphingomonas gellani</name>
    <dbReference type="NCBI Taxonomy" id="1166340"/>
    <lineage>
        <taxon>Bacteria</taxon>
        <taxon>Pseudomonadati</taxon>
        <taxon>Pseudomonadota</taxon>
        <taxon>Alphaproteobacteria</taxon>
        <taxon>Sphingomonadales</taxon>
        <taxon>Sphingomonadaceae</taxon>
        <taxon>Sphingomonas</taxon>
    </lineage>
</organism>
<dbReference type="PANTHER" id="PTHR22726">
    <property type="entry name" value="METALLOENDOPEPTIDASE OMA1"/>
    <property type="match status" value="1"/>
</dbReference>
<evidence type="ECO:0000256" key="7">
    <source>
        <dbReference type="SAM" id="SignalP"/>
    </source>
</evidence>
<dbReference type="SUPFAM" id="SSF50156">
    <property type="entry name" value="PDZ domain-like"/>
    <property type="match status" value="1"/>
</dbReference>
<keyword evidence="10" id="KW-1185">Reference proteome</keyword>
<proteinExistence type="inferred from homology"/>
<dbReference type="GO" id="GO:0004222">
    <property type="term" value="F:metalloendopeptidase activity"/>
    <property type="evidence" value="ECO:0007669"/>
    <property type="project" value="InterPro"/>
</dbReference>
<dbReference type="GO" id="GO:0016020">
    <property type="term" value="C:membrane"/>
    <property type="evidence" value="ECO:0007669"/>
    <property type="project" value="TreeGrafter"/>
</dbReference>
<evidence type="ECO:0000313" key="9">
    <source>
        <dbReference type="EMBL" id="SEM39017.1"/>
    </source>
</evidence>
<name>A0A1H7Y0Y3_9SPHN</name>
<keyword evidence="7" id="KW-0732">Signal</keyword>
<feature type="signal peptide" evidence="7">
    <location>
        <begin position="1"/>
        <end position="27"/>
    </location>
</feature>